<evidence type="ECO:0000256" key="14">
    <source>
        <dbReference type="ARBA" id="ARBA00023136"/>
    </source>
</evidence>
<dbReference type="PANTHER" id="PTHR48050:SF25">
    <property type="entry name" value="STEROL 3-BETA-GLUCOSYLTRANSFERASE"/>
    <property type="match status" value="1"/>
</dbReference>
<protein>
    <recommendedName>
        <fullName evidence="5">Sterol 3-beta-glucosyltransferase</fullName>
        <ecNumber evidence="4">2.4.1.173</ecNumber>
    </recommendedName>
    <alternativeName>
        <fullName evidence="17">Autophagy-related protein 26</fullName>
    </alternativeName>
</protein>
<dbReference type="GO" id="GO:0016906">
    <property type="term" value="F:sterol 3-beta-glucosyltransferase activity"/>
    <property type="evidence" value="ECO:0007669"/>
    <property type="project" value="UniProtKB-EC"/>
</dbReference>
<comment type="catalytic activity">
    <reaction evidence="19">
        <text>a sterol + UDP-alpha-D-glucose = a sterol 3-beta-D-glucoside + UDP + H(+)</text>
        <dbReference type="Rhea" id="RHEA:22724"/>
        <dbReference type="ChEBI" id="CHEBI:15378"/>
        <dbReference type="ChEBI" id="CHEBI:15889"/>
        <dbReference type="ChEBI" id="CHEBI:37424"/>
        <dbReference type="ChEBI" id="CHEBI:58223"/>
        <dbReference type="ChEBI" id="CHEBI:58885"/>
        <dbReference type="EC" id="2.4.1.173"/>
    </reaction>
    <physiologicalReaction direction="left-to-right" evidence="19">
        <dbReference type="Rhea" id="RHEA:22725"/>
    </physiologicalReaction>
</comment>
<sequence>MPGRKPDIDEATNEARQRSSAIVESPKRRWRRSMPPVGRMYQSFTSFASPNRNSSDGGSNNPTFSDEDSPDVQTGEEKDQEHDLAIPCGMAKSIVGLLTTASVYAGMGDIEQAESICEDEDSDASDGSEGTNRSEALERSESCEDSEAPKVDKTDLEDVSESSRHSITANGADDDAGADDSTTISETPSQISKKDTLFEISVVPNSDLQSVVTSSSKSRQSKIYRKLISKFGLNEEEDQFVLTCPCWLLKDLLIQGHIVLTTRHLLFFAFLPKSTGATKMSGNLATVSGRLRGRWTRHWAVLKDHTLSFYNSPKDLYFPILTIDLRYATKVELSKHDGEATGDFRIFTEGKTFKFRADSNYAARSWCSALKKQVFATQNSENDSLSVKIPLANIIDMDEQLVVAQSVTLRIRVLESSQSFAVDDYFFMFLNKKDLKLKETINTLLLELDRVSPEELGNAAIANETAESALVDESTQKDSHPGRRGRSSSTSKKLFKRVLSPMSRSPGHSLSMSISIPFSTKSSHAGKGRLRSVTDSFSRKMPTGNVEEHMSVKNPADVEDEPSKEDQDAISKETTAFESMPDSTDEGKGRNFRLASWTPKPIKNMGNMWNAHPVHYQTKGPDMFPGDDPYLAAPKDQSIASKRFRSHFSLDSTEFLHAAYYTYLNKNIPVYGKLYLGTSVVCFRSLIPGTKTKMILPIKDMENCYKERGFRFGYFGLVLVIHGHEELFFEFSLQNSRDDAEFAVLKLLDVVKPRLNGSPETKTDTETGNAGKSSGHNDQLTEAAKLRMLEDKINAEGYDLPMMIEENPYFKTSITPKKSYKFGLLTIGSRGDVQPYIALGKGLVREGHKVTIITHAEFGEWIESYGLGFIEIAGNPAALMSLMVQHGSMNVGLLRDASSQFRGWIKDLLDTSWSACQGLDILIESPSAMAGIHIAEALKIPYFRAFTMPWTRTRSYPHAFIVPDQKRGGNYNYFTHVLFENIFWKGIGGQINKWRVEKLGLEKTNLYMMQQNKVPFLYSLSPSIFPPSVDFSEWVKVTGYWFLDSKDDYSPPVELSEFIQRARALNKKLVYIGFGSIVINDPKEMTRAVVDAILDADVFCILNKGWSDRLDNDNKTNAEPELFPDCIYNSGSVPHDWLFPKVDAAVHHGGSGTTGATLRAGLPTVIKPFFGDQFFFAGRIEDIGAGISLKKLNSKSLSRALKEVTTNSRIINKAKQIQQEISKEDGVSVAISCIYAELAYARSLVVAKAKGTQSDAKESSSTEENTWFLV</sequence>
<reference evidence="23" key="1">
    <citation type="submission" date="2015-10" db="EMBL/GenBank/DDBJ databases">
        <authorList>
            <person name="Devillers H."/>
        </authorList>
    </citation>
    <scope>NUCLEOTIDE SEQUENCE [LARGE SCALE GENOMIC DNA]</scope>
</reference>
<feature type="compositionally biased region" description="Polar residues" evidence="20">
    <location>
        <begin position="766"/>
        <end position="777"/>
    </location>
</feature>
<evidence type="ECO:0000313" key="23">
    <source>
        <dbReference type="Proteomes" id="UP000236544"/>
    </source>
</evidence>
<evidence type="ECO:0000256" key="6">
    <source>
        <dbReference type="ARBA" id="ARBA00022490"/>
    </source>
</evidence>
<dbReference type="FunFam" id="2.30.29.30:FF:000391">
    <property type="entry name" value="Sterol 3-beta-glucosyltransferase"/>
    <property type="match status" value="1"/>
</dbReference>
<dbReference type="OrthoDB" id="10261837at2759"/>
<dbReference type="InterPro" id="IPR004276">
    <property type="entry name" value="GlycoTrans_28_N"/>
</dbReference>
<dbReference type="InterPro" id="IPR010610">
    <property type="entry name" value="EryCIII-like_C"/>
</dbReference>
<keyword evidence="15" id="KW-1207">Sterol metabolism</keyword>
<feature type="domain" description="PH" evidence="21">
    <location>
        <begin position="277"/>
        <end position="375"/>
    </location>
</feature>
<dbReference type="GO" id="GO:0005975">
    <property type="term" value="P:carbohydrate metabolic process"/>
    <property type="evidence" value="ECO:0007669"/>
    <property type="project" value="InterPro"/>
</dbReference>
<dbReference type="PANTHER" id="PTHR48050">
    <property type="entry name" value="STEROL 3-BETA-GLUCOSYLTRANSFERASE"/>
    <property type="match status" value="1"/>
</dbReference>
<dbReference type="EMBL" id="LN890572">
    <property type="protein sequence ID" value="CUS24313.1"/>
    <property type="molecule type" value="Genomic_DNA"/>
</dbReference>
<dbReference type="InterPro" id="IPR011993">
    <property type="entry name" value="PH-like_dom_sf"/>
</dbReference>
<keyword evidence="7" id="KW-0444">Lipid biosynthesis</keyword>
<dbReference type="SMART" id="SM00568">
    <property type="entry name" value="GRAM"/>
    <property type="match status" value="2"/>
</dbReference>
<feature type="compositionally biased region" description="Polar residues" evidence="20">
    <location>
        <begin position="181"/>
        <end position="190"/>
    </location>
</feature>
<keyword evidence="14" id="KW-0472">Membrane</keyword>
<dbReference type="Pfam" id="PF00169">
    <property type="entry name" value="PH"/>
    <property type="match status" value="1"/>
</dbReference>
<evidence type="ECO:0000256" key="19">
    <source>
        <dbReference type="ARBA" id="ARBA00049453"/>
    </source>
</evidence>
<dbReference type="CDD" id="cd13216">
    <property type="entry name" value="PH-GRAM2_AGT26"/>
    <property type="match status" value="1"/>
</dbReference>
<dbReference type="SUPFAM" id="SSF50729">
    <property type="entry name" value="PH domain-like"/>
    <property type="match status" value="1"/>
</dbReference>
<dbReference type="Gene3D" id="3.40.50.2000">
    <property type="entry name" value="Glycogen Phosphorylase B"/>
    <property type="match status" value="2"/>
</dbReference>
<keyword evidence="10" id="KW-0677">Repeat</keyword>
<dbReference type="SMART" id="SM00233">
    <property type="entry name" value="PH"/>
    <property type="match status" value="1"/>
</dbReference>
<evidence type="ECO:0000256" key="16">
    <source>
        <dbReference type="ARBA" id="ARBA00023221"/>
    </source>
</evidence>
<evidence type="ECO:0000256" key="17">
    <source>
        <dbReference type="ARBA" id="ARBA00029843"/>
    </source>
</evidence>
<dbReference type="Gene3D" id="2.30.29.30">
    <property type="entry name" value="Pleckstrin-homology domain (PH domain)/Phosphotyrosine-binding domain (PTB)"/>
    <property type="match status" value="2"/>
</dbReference>
<dbReference type="CDD" id="cd13215">
    <property type="entry name" value="PH-GRAM1_AGT26"/>
    <property type="match status" value="1"/>
</dbReference>
<evidence type="ECO:0000256" key="1">
    <source>
        <dbReference type="ARBA" id="ARBA00004170"/>
    </source>
</evidence>
<feature type="compositionally biased region" description="Basic and acidic residues" evidence="20">
    <location>
        <begin position="1"/>
        <end position="17"/>
    </location>
</feature>
<evidence type="ECO:0000256" key="2">
    <source>
        <dbReference type="ARBA" id="ARBA00004496"/>
    </source>
</evidence>
<evidence type="ECO:0000256" key="4">
    <source>
        <dbReference type="ARBA" id="ARBA00012650"/>
    </source>
</evidence>
<feature type="compositionally biased region" description="Basic and acidic residues" evidence="20">
    <location>
        <begin position="75"/>
        <end position="84"/>
    </location>
</feature>
<keyword evidence="13" id="KW-0443">Lipid metabolism</keyword>
<feature type="region of interest" description="Disordered" evidence="20">
    <location>
        <begin position="756"/>
        <end position="777"/>
    </location>
</feature>
<evidence type="ECO:0000256" key="10">
    <source>
        <dbReference type="ARBA" id="ARBA00022737"/>
    </source>
</evidence>
<dbReference type="InterPro" id="IPR048066">
    <property type="entry name" value="ATG26_PH_GRAM1"/>
</dbReference>
<evidence type="ECO:0000256" key="11">
    <source>
        <dbReference type="ARBA" id="ARBA00022955"/>
    </source>
</evidence>
<dbReference type="InterPro" id="IPR001849">
    <property type="entry name" value="PH_domain"/>
</dbReference>
<dbReference type="GO" id="GO:0005737">
    <property type="term" value="C:cytoplasm"/>
    <property type="evidence" value="ECO:0007669"/>
    <property type="project" value="UniProtKB-SubCell"/>
</dbReference>
<dbReference type="FunFam" id="2.30.29.30:FF:000303">
    <property type="entry name" value="Sterol 3-beta-glucosyltransferase"/>
    <property type="match status" value="1"/>
</dbReference>
<dbReference type="InterPro" id="IPR004182">
    <property type="entry name" value="GRAM"/>
</dbReference>
<comment type="catalytic activity">
    <reaction evidence="18">
        <text>ergosterol + UDP-alpha-D-glucose = ergosteryl 3-beta-D-glucoside + UDP + H(+)</text>
        <dbReference type="Rhea" id="RHEA:61836"/>
        <dbReference type="ChEBI" id="CHEBI:15378"/>
        <dbReference type="ChEBI" id="CHEBI:16933"/>
        <dbReference type="ChEBI" id="CHEBI:52973"/>
        <dbReference type="ChEBI" id="CHEBI:58223"/>
        <dbReference type="ChEBI" id="CHEBI:58885"/>
    </reaction>
    <physiologicalReaction direction="left-to-right" evidence="18">
        <dbReference type="Rhea" id="RHEA:61837"/>
    </physiologicalReaction>
</comment>
<dbReference type="EC" id="2.4.1.173" evidence="4"/>
<evidence type="ECO:0000259" key="21">
    <source>
        <dbReference type="PROSITE" id="PS50003"/>
    </source>
</evidence>
<evidence type="ECO:0000256" key="5">
    <source>
        <dbReference type="ARBA" id="ARBA00017894"/>
    </source>
</evidence>
<dbReference type="FunFam" id="3.40.50.2000:FF:000009">
    <property type="entry name" value="Sterol 3-beta-glucosyltransferase UGT80A2"/>
    <property type="match status" value="1"/>
</dbReference>
<feature type="compositionally biased region" description="Acidic residues" evidence="20">
    <location>
        <begin position="116"/>
        <end position="126"/>
    </location>
</feature>
<feature type="region of interest" description="Disordered" evidence="20">
    <location>
        <begin position="1"/>
        <end position="85"/>
    </location>
</feature>
<feature type="compositionally biased region" description="Polar residues" evidence="20">
    <location>
        <begin position="502"/>
        <end position="523"/>
    </location>
</feature>
<evidence type="ECO:0000256" key="12">
    <source>
        <dbReference type="ARBA" id="ARBA00023011"/>
    </source>
</evidence>
<keyword evidence="6" id="KW-0963">Cytoplasm</keyword>
<dbReference type="Pfam" id="PF03033">
    <property type="entry name" value="Glyco_transf_28"/>
    <property type="match status" value="1"/>
</dbReference>
<evidence type="ECO:0000256" key="13">
    <source>
        <dbReference type="ARBA" id="ARBA00023098"/>
    </source>
</evidence>
<evidence type="ECO:0000256" key="15">
    <source>
        <dbReference type="ARBA" id="ARBA00023166"/>
    </source>
</evidence>
<dbReference type="Proteomes" id="UP000236544">
    <property type="component" value="Unassembled WGS sequence"/>
</dbReference>
<feature type="compositionally biased region" description="Polar residues" evidence="20">
    <location>
        <begin position="42"/>
        <end position="64"/>
    </location>
</feature>
<dbReference type="InterPro" id="IPR002213">
    <property type="entry name" value="UDP_glucos_trans"/>
</dbReference>
<keyword evidence="23" id="KW-1185">Reference proteome</keyword>
<accession>A0A0N7MM75</accession>
<keyword evidence="12" id="KW-0756">Sterol biosynthesis</keyword>
<evidence type="ECO:0000256" key="3">
    <source>
        <dbReference type="ARBA" id="ARBA00006962"/>
    </source>
</evidence>
<dbReference type="Pfam" id="PF06722">
    <property type="entry name" value="EryCIII-like_C"/>
    <property type="match status" value="1"/>
</dbReference>
<dbReference type="GO" id="GO:0016020">
    <property type="term" value="C:membrane"/>
    <property type="evidence" value="ECO:0007669"/>
    <property type="project" value="UniProtKB-SubCell"/>
</dbReference>
<dbReference type="FunFam" id="3.40.50.2000:FF:000029">
    <property type="entry name" value="Sterol 3-beta-glucosyltransferase"/>
    <property type="match status" value="1"/>
</dbReference>
<keyword evidence="11" id="KW-0752">Steroid biosynthesis</keyword>
<evidence type="ECO:0000313" key="22">
    <source>
        <dbReference type="EMBL" id="CUS24313.1"/>
    </source>
</evidence>
<comment type="similarity">
    <text evidence="3">Belongs to the glycosyltransferase 28 family.</text>
</comment>
<evidence type="ECO:0000256" key="7">
    <source>
        <dbReference type="ARBA" id="ARBA00022516"/>
    </source>
</evidence>
<feature type="compositionally biased region" description="Basic and acidic residues" evidence="20">
    <location>
        <begin position="135"/>
        <end position="164"/>
    </location>
</feature>
<gene>
    <name evidence="22" type="ORF">LAQU0_S15e01706g</name>
</gene>
<dbReference type="SUPFAM" id="SSF53756">
    <property type="entry name" value="UDP-Glycosyltransferase/glycogen phosphorylase"/>
    <property type="match status" value="1"/>
</dbReference>
<name>A0A0N7MM75_9SACH</name>
<organism evidence="22 23">
    <name type="scientific">Lachancea quebecensis</name>
    <dbReference type="NCBI Taxonomy" id="1654605"/>
    <lineage>
        <taxon>Eukaryota</taxon>
        <taxon>Fungi</taxon>
        <taxon>Dikarya</taxon>
        <taxon>Ascomycota</taxon>
        <taxon>Saccharomycotina</taxon>
        <taxon>Saccharomycetes</taxon>
        <taxon>Saccharomycetales</taxon>
        <taxon>Saccharomycetaceae</taxon>
        <taxon>Lachancea</taxon>
    </lineage>
</organism>
<proteinExistence type="inferred from homology"/>
<evidence type="ECO:0000256" key="9">
    <source>
        <dbReference type="ARBA" id="ARBA00022679"/>
    </source>
</evidence>
<comment type="subcellular location">
    <subcellularLocation>
        <location evidence="2">Cytoplasm</location>
    </subcellularLocation>
    <subcellularLocation>
        <location evidence="1">Membrane</location>
        <topology evidence="1">Peripheral membrane protein</topology>
    </subcellularLocation>
</comment>
<evidence type="ECO:0000256" key="8">
    <source>
        <dbReference type="ARBA" id="ARBA00022676"/>
    </source>
</evidence>
<evidence type="ECO:0000256" key="20">
    <source>
        <dbReference type="SAM" id="MobiDB-lite"/>
    </source>
</evidence>
<dbReference type="CDD" id="cd03784">
    <property type="entry name" value="GT1_Gtf-like"/>
    <property type="match status" value="1"/>
</dbReference>
<dbReference type="InterPro" id="IPR048065">
    <property type="entry name" value="ATG26_PH_GRAM2"/>
</dbReference>
<evidence type="ECO:0000256" key="18">
    <source>
        <dbReference type="ARBA" id="ARBA00047886"/>
    </source>
</evidence>
<dbReference type="AlphaFoldDB" id="A0A0N7MM75"/>
<dbReference type="PROSITE" id="PS50003">
    <property type="entry name" value="PH_DOMAIN"/>
    <property type="match status" value="1"/>
</dbReference>
<keyword evidence="16" id="KW-0753">Steroid metabolism</keyword>
<dbReference type="Pfam" id="PF02893">
    <property type="entry name" value="GRAM"/>
    <property type="match status" value="1"/>
</dbReference>
<dbReference type="InterPro" id="IPR050426">
    <property type="entry name" value="Glycosyltransferase_28"/>
</dbReference>
<keyword evidence="9" id="KW-0808">Transferase</keyword>
<feature type="region of interest" description="Disordered" evidence="20">
    <location>
        <begin position="467"/>
        <end position="592"/>
    </location>
</feature>
<dbReference type="GO" id="GO:0016126">
    <property type="term" value="P:sterol biosynthetic process"/>
    <property type="evidence" value="ECO:0007669"/>
    <property type="project" value="UniProtKB-KW"/>
</dbReference>
<feature type="region of interest" description="Disordered" evidence="20">
    <location>
        <begin position="116"/>
        <end position="190"/>
    </location>
</feature>
<keyword evidence="8" id="KW-0328">Glycosyltransferase</keyword>